<comment type="caution">
    <text evidence="2">The sequence shown here is derived from an EMBL/GenBank/DDBJ whole genome shotgun (WGS) entry which is preliminary data.</text>
</comment>
<dbReference type="PANTHER" id="PTHR33434">
    <property type="entry name" value="DEGV DOMAIN-CONTAINING PROTEIN DR_1986-RELATED"/>
    <property type="match status" value="1"/>
</dbReference>
<name>A0A7Z8NRL1_9CELL</name>
<dbReference type="GO" id="GO:0004371">
    <property type="term" value="F:glycerone kinase activity"/>
    <property type="evidence" value="ECO:0007669"/>
    <property type="project" value="InterPro"/>
</dbReference>
<feature type="non-terminal residue" evidence="2">
    <location>
        <position position="93"/>
    </location>
</feature>
<sequence length="93" mass="8975">MAGQLGDGGVLRTWLDRAVPALEAARERIDAVNVFPVPDGDTGTNVLLTVRGAAEEVAAVPAGAPATAGGGAAGGATQDADGAAVLRALARGA</sequence>
<dbReference type="InterPro" id="IPR036117">
    <property type="entry name" value="DhaL_dom_sf"/>
</dbReference>
<evidence type="ECO:0000313" key="2">
    <source>
        <dbReference type="EMBL" id="TKR26803.1"/>
    </source>
</evidence>
<feature type="domain" description="DhaL" evidence="1">
    <location>
        <begin position="9"/>
        <end position="93"/>
    </location>
</feature>
<dbReference type="GO" id="GO:0006071">
    <property type="term" value="P:glycerol metabolic process"/>
    <property type="evidence" value="ECO:0007669"/>
    <property type="project" value="InterPro"/>
</dbReference>
<dbReference type="AlphaFoldDB" id="A0A7Z8NRL1"/>
<organism evidence="2 3">
    <name type="scientific">Cellulomonas hominis</name>
    <dbReference type="NCBI Taxonomy" id="156981"/>
    <lineage>
        <taxon>Bacteria</taxon>
        <taxon>Bacillati</taxon>
        <taxon>Actinomycetota</taxon>
        <taxon>Actinomycetes</taxon>
        <taxon>Micrococcales</taxon>
        <taxon>Cellulomonadaceae</taxon>
        <taxon>Cellulomonas</taxon>
    </lineage>
</organism>
<keyword evidence="2" id="KW-0808">Transferase</keyword>
<dbReference type="InterPro" id="IPR050270">
    <property type="entry name" value="DegV_domain_contain"/>
</dbReference>
<dbReference type="PANTHER" id="PTHR33434:SF4">
    <property type="entry name" value="PHOSPHATASE PROTEIN"/>
    <property type="match status" value="1"/>
</dbReference>
<dbReference type="PROSITE" id="PS51480">
    <property type="entry name" value="DHAL"/>
    <property type="match status" value="1"/>
</dbReference>
<dbReference type="Proteomes" id="UP000308121">
    <property type="component" value="Unassembled WGS sequence"/>
</dbReference>
<dbReference type="InterPro" id="IPR004007">
    <property type="entry name" value="DhaL_dom"/>
</dbReference>
<accession>A0A7Z8NRL1</accession>
<evidence type="ECO:0000259" key="1">
    <source>
        <dbReference type="PROSITE" id="PS51480"/>
    </source>
</evidence>
<dbReference type="EMBL" id="SZYE01000014">
    <property type="protein sequence ID" value="TKR26803.1"/>
    <property type="molecule type" value="Genomic_DNA"/>
</dbReference>
<protein>
    <submittedName>
        <fullName evidence="2">Dihydroxyacetone kinase</fullName>
    </submittedName>
</protein>
<keyword evidence="2" id="KW-0418">Kinase</keyword>
<reference evidence="2 3" key="1">
    <citation type="submission" date="2019-05" db="EMBL/GenBank/DDBJ databases">
        <title>Genome sequence of Cellulomonas hominis strain CS1.</title>
        <authorList>
            <person name="Belmont J."/>
            <person name="Maclea K.S."/>
        </authorList>
    </citation>
    <scope>NUCLEOTIDE SEQUENCE [LARGE SCALE GENOMIC DNA]</scope>
    <source>
        <strain evidence="2 3">CS1</strain>
    </source>
</reference>
<dbReference type="SUPFAM" id="SSF101473">
    <property type="entry name" value="DhaL-like"/>
    <property type="match status" value="1"/>
</dbReference>
<dbReference type="Gene3D" id="1.25.40.340">
    <property type="match status" value="1"/>
</dbReference>
<gene>
    <name evidence="2" type="ORF">FA014_03540</name>
</gene>
<proteinExistence type="predicted"/>
<evidence type="ECO:0000313" key="3">
    <source>
        <dbReference type="Proteomes" id="UP000308121"/>
    </source>
</evidence>